<dbReference type="InterPro" id="IPR026444">
    <property type="entry name" value="Secre_tail"/>
</dbReference>
<accession>A0A1I3DGA0</accession>
<dbReference type="Proteomes" id="UP000198931">
    <property type="component" value="Unassembled WGS sequence"/>
</dbReference>
<dbReference type="EMBL" id="FOQT01000001">
    <property type="protein sequence ID" value="SFH85676.1"/>
    <property type="molecule type" value="Genomic_DNA"/>
</dbReference>
<evidence type="ECO:0000313" key="4">
    <source>
        <dbReference type="Proteomes" id="UP000198931"/>
    </source>
</evidence>
<organism evidence="3 4">
    <name type="scientific">Halpernia frigidisoli</name>
    <dbReference type="NCBI Taxonomy" id="1125876"/>
    <lineage>
        <taxon>Bacteria</taxon>
        <taxon>Pseudomonadati</taxon>
        <taxon>Bacteroidota</taxon>
        <taxon>Flavobacteriia</taxon>
        <taxon>Flavobacteriales</taxon>
        <taxon>Weeksellaceae</taxon>
        <taxon>Chryseobacterium group</taxon>
        <taxon>Halpernia</taxon>
    </lineage>
</organism>
<name>A0A1I3DGA0_9FLAO</name>
<gene>
    <name evidence="3" type="ORF">SAMN05443292_0442</name>
</gene>
<evidence type="ECO:0000313" key="3">
    <source>
        <dbReference type="EMBL" id="SFH85676.1"/>
    </source>
</evidence>
<proteinExistence type="predicted"/>
<feature type="signal peptide" evidence="2">
    <location>
        <begin position="1"/>
        <end position="20"/>
    </location>
</feature>
<reference evidence="3 4" key="1">
    <citation type="submission" date="2016-10" db="EMBL/GenBank/DDBJ databases">
        <authorList>
            <person name="de Groot N.N."/>
        </authorList>
    </citation>
    <scope>NUCLEOTIDE SEQUENCE [LARGE SCALE GENOMIC DNA]</scope>
    <source>
        <strain evidence="3 4">DSM 26000</strain>
    </source>
</reference>
<dbReference type="OrthoDB" id="1425128at2"/>
<protein>
    <submittedName>
        <fullName evidence="3">Por secretion system C-terminal sorting domain-containing protein</fullName>
    </submittedName>
</protein>
<dbReference type="RefSeq" id="WP_090078521.1">
    <property type="nucleotide sequence ID" value="NZ_FOQT01000001.1"/>
</dbReference>
<evidence type="ECO:0000256" key="2">
    <source>
        <dbReference type="SAM" id="SignalP"/>
    </source>
</evidence>
<sequence length="283" mass="29650">MKKNLFSLFFAVVSAISVHAQTTVNSNTTWDFGNAAVWTAPPFAGVTSSTTATAIESYVNNLGFGSAISASTGLMGAVASSTTSGWVDNYTAGFRMQMNGGSGGFASGKPTSRYLFFPVSVPANYNCNVKVWFKSGSTGTTVRTLYASDGTTTNSISKAAPTGNTSTTGGEILSYDYPTNGSGTIYIYADTSIYLYKMVVTFSPTLGTSDSANKNAVKIFSTNSQVSVSNITDRSDVKIYSMNGGLVKSLTTNSNIDVNVKPGIYIVNVNSAKGNKSVKVSVK</sequence>
<dbReference type="AlphaFoldDB" id="A0A1I3DGA0"/>
<evidence type="ECO:0000256" key="1">
    <source>
        <dbReference type="ARBA" id="ARBA00022729"/>
    </source>
</evidence>
<dbReference type="NCBIfam" id="TIGR04183">
    <property type="entry name" value="Por_Secre_tail"/>
    <property type="match status" value="1"/>
</dbReference>
<keyword evidence="4" id="KW-1185">Reference proteome</keyword>
<feature type="chain" id="PRO_5011526864" evidence="2">
    <location>
        <begin position="21"/>
        <end position="283"/>
    </location>
</feature>
<keyword evidence="1 2" id="KW-0732">Signal</keyword>